<keyword evidence="3" id="KW-1185">Reference proteome</keyword>
<protein>
    <submittedName>
        <fullName evidence="2">Uncharacterized protein</fullName>
    </submittedName>
</protein>
<dbReference type="HOGENOM" id="CLU_601415_0_0_1"/>
<dbReference type="KEGG" id="mrr:Moror_10206"/>
<gene>
    <name evidence="2" type="ORF">Moror_10206</name>
</gene>
<organism evidence="2 3">
    <name type="scientific">Moniliophthora roreri (strain MCA 2997)</name>
    <name type="common">Cocoa frosty pod rot fungus</name>
    <name type="synonym">Crinipellis roreri</name>
    <dbReference type="NCBI Taxonomy" id="1381753"/>
    <lineage>
        <taxon>Eukaryota</taxon>
        <taxon>Fungi</taxon>
        <taxon>Dikarya</taxon>
        <taxon>Basidiomycota</taxon>
        <taxon>Agaricomycotina</taxon>
        <taxon>Agaricomycetes</taxon>
        <taxon>Agaricomycetidae</taxon>
        <taxon>Agaricales</taxon>
        <taxon>Marasmiineae</taxon>
        <taxon>Marasmiaceae</taxon>
        <taxon>Moniliophthora</taxon>
    </lineage>
</organism>
<comment type="caution">
    <text evidence="2">The sequence shown here is derived from an EMBL/GenBank/DDBJ whole genome shotgun (WGS) entry which is preliminary data.</text>
</comment>
<dbReference type="EMBL" id="AWSO01001320">
    <property type="protein sequence ID" value="ESK84339.1"/>
    <property type="molecule type" value="Genomic_DNA"/>
</dbReference>
<feature type="compositionally biased region" description="Polar residues" evidence="1">
    <location>
        <begin position="328"/>
        <end position="342"/>
    </location>
</feature>
<name>V2XY50_MONRO</name>
<feature type="compositionally biased region" description="Polar residues" evidence="1">
    <location>
        <begin position="304"/>
        <end position="316"/>
    </location>
</feature>
<evidence type="ECO:0000313" key="3">
    <source>
        <dbReference type="Proteomes" id="UP000017559"/>
    </source>
</evidence>
<dbReference type="Proteomes" id="UP000017559">
    <property type="component" value="Unassembled WGS sequence"/>
</dbReference>
<proteinExistence type="predicted"/>
<feature type="region of interest" description="Disordered" evidence="1">
    <location>
        <begin position="250"/>
        <end position="270"/>
    </location>
</feature>
<feature type="region of interest" description="Disordered" evidence="1">
    <location>
        <begin position="297"/>
        <end position="455"/>
    </location>
</feature>
<feature type="compositionally biased region" description="Acidic residues" evidence="1">
    <location>
        <begin position="446"/>
        <end position="455"/>
    </location>
</feature>
<sequence length="455" mass="50605">MGVMSCTKDMVKELGSWMPRIEAWRGREEGQGPSNADKEKARMVEITNKPEDIPMQRENVDINIDTNTWDMDDPILPSQSNPFSACSYFINEQTYNNDPRKAAMVSDIYVTLTANRQPDETDEQYAYRQRAIQKVQFESHDWANTPPAHTTKTTVYTRGLSQVLCLWDLQQHKRMNIPNQGVSCWRAEIGDTKLFYVADLKNPNIEVTVPIVGHLEYDHIQEWYKGCPWLTEKDEILHNVSMGKDWKLGKQNCNEPSPTDELGVPSTPNPKVKLARFSEDPYKPYFVNESMFSRFAMNPAEGPSNPQKNSSMSANPSIPKGSAPLPRNKSNIPENYYPRTNDNGGGRNPDHRSPNDYPYGSHNNRASGNGGDINRGSTNPHGYEGLPGGDPEGDPEGNRGGRGNRPSQNNSPRLPTGQGNYGFPRGMGGGSSGEPPGGPRGGYAPLEEDNSEDGN</sequence>
<evidence type="ECO:0000313" key="2">
    <source>
        <dbReference type="EMBL" id="ESK84339.1"/>
    </source>
</evidence>
<dbReference type="AlphaFoldDB" id="V2XY50"/>
<accession>V2XY50</accession>
<evidence type="ECO:0000256" key="1">
    <source>
        <dbReference type="SAM" id="MobiDB-lite"/>
    </source>
</evidence>
<reference evidence="2 3" key="1">
    <citation type="journal article" date="2014" name="BMC Genomics">
        <title>Genome and secretome analysis of the hemibiotrophic fungal pathogen, Moniliophthora roreri, which causes frosty pod rot disease of cacao: mechanisms of the biotrophic and necrotrophic phases.</title>
        <authorList>
            <person name="Meinhardt L.W."/>
            <person name="Costa G.G.L."/>
            <person name="Thomazella D.P.T."/>
            <person name="Teixeira P.J.P.L."/>
            <person name="Carazzolle M.F."/>
            <person name="Schuster S.C."/>
            <person name="Carlson J.E."/>
            <person name="Guiltinan M.J."/>
            <person name="Mieczkowski P."/>
            <person name="Farmer A."/>
            <person name="Ramaraj T."/>
            <person name="Crozier J."/>
            <person name="Davis R.E."/>
            <person name="Shao J."/>
            <person name="Melnick R.L."/>
            <person name="Pereira G.A.G."/>
            <person name="Bailey B.A."/>
        </authorList>
    </citation>
    <scope>NUCLEOTIDE SEQUENCE [LARGE SCALE GENOMIC DNA]</scope>
    <source>
        <strain evidence="2 3">MCA 2997</strain>
    </source>
</reference>